<dbReference type="OrthoDB" id="6021743at2759"/>
<dbReference type="Pfam" id="PF12660">
    <property type="entry name" value="zf-TFIIIC"/>
    <property type="match status" value="1"/>
</dbReference>
<protein>
    <submittedName>
        <fullName evidence="3">Transcription factor IIIC subunit delta N-term-domain-containing protein</fullName>
    </submittedName>
</protein>
<reference evidence="3 4" key="1">
    <citation type="submission" date="2019-09" db="EMBL/GenBank/DDBJ databases">
        <title>Draft genome of the ectomycorrhizal ascomycete Sphaerosporella brunnea.</title>
        <authorList>
            <consortium name="DOE Joint Genome Institute"/>
            <person name="Benucci G.M."/>
            <person name="Marozzi G."/>
            <person name="Antonielli L."/>
            <person name="Sanchez S."/>
            <person name="Marco P."/>
            <person name="Wang X."/>
            <person name="Falini L.B."/>
            <person name="Barry K."/>
            <person name="Haridas S."/>
            <person name="Lipzen A."/>
            <person name="Labutti K."/>
            <person name="Grigoriev I.V."/>
            <person name="Murat C."/>
            <person name="Martin F."/>
            <person name="Albertini E."/>
            <person name="Donnini D."/>
            <person name="Bonito G."/>
        </authorList>
    </citation>
    <scope>NUCLEOTIDE SEQUENCE [LARGE SCALE GENOMIC DNA]</scope>
    <source>
        <strain evidence="3 4">Sb_GMNB300</strain>
    </source>
</reference>
<dbReference type="InterPro" id="IPR044230">
    <property type="entry name" value="GTF3C4"/>
</dbReference>
<evidence type="ECO:0000259" key="2">
    <source>
        <dbReference type="Pfam" id="PF12660"/>
    </source>
</evidence>
<accession>A0A5J5FA73</accession>
<name>A0A5J5FA73_9PEZI</name>
<dbReference type="GO" id="GO:0004402">
    <property type="term" value="F:histone acetyltransferase activity"/>
    <property type="evidence" value="ECO:0007669"/>
    <property type="project" value="InterPro"/>
</dbReference>
<dbReference type="InterPro" id="IPR024764">
    <property type="entry name" value="TFIIIC_Znf"/>
</dbReference>
<proteinExistence type="predicted"/>
<gene>
    <name evidence="3" type="ORF">FN846DRAFT_1006780</name>
</gene>
<dbReference type="InterPro" id="IPR024761">
    <property type="entry name" value="TFIIIC_delta_N"/>
</dbReference>
<evidence type="ECO:0000313" key="4">
    <source>
        <dbReference type="Proteomes" id="UP000326924"/>
    </source>
</evidence>
<dbReference type="Proteomes" id="UP000326924">
    <property type="component" value="Unassembled WGS sequence"/>
</dbReference>
<evidence type="ECO:0000313" key="3">
    <source>
        <dbReference type="EMBL" id="KAA8914510.1"/>
    </source>
</evidence>
<sequence length="773" mass="84234">MLKNVRLRLLPNVGNCLAWSPEGTLAMVSGEDVIILKSPQFWHARANLRQLIIDAMDEEIVPAPTAIYSVGEEQGPGYAKEVQWSPLGCSRYRRCLLAVVSTNHKLYIFEPFGQVLADMRLLHALSPTMGKYHKRLPAHDEEFVSGPVRKRLRSRCRAIAWSSPCRADGNRWGESLLAVANDYLEIVLFRFLFLTCGCFREEGLIGAGCRVVEWMGKRATHAATMCWSPWLHITESKYWALLTYVWNGQVYATRVTIDMGDRTVAVLGEKLVLGKALSDRHPIFLTASAPELIAGRIVVACAAQLHTTVVTINSKGEVQFTEKFPNDFIEAVTGLTFAPSQTPDTTIVQVLSIKGKSQTITYTVPSNITAAHITSPTTHPEDDVAMPDAATDEATASTWPVVLSEAEQDFLAQHEISSATIRGYGMAVSPLGGITAVAVSFHPKDSLEYITAVNEKTFILFGTAPGSGGGGWKSCGFSAEGELPNPISVSTEAVLLEAMAFQEIFTSRIQTAISAATAAGQPNLEAITYPSNLSNNNNDVEEFLANHTLLCKPLNALRYSAALKIISRPHSQAGYLLAENPNIIAASIISALSAPRSLCADQLSKRILYSFACVGLLGLYSSSMMLEHAKKAFEWLDSETPTDVRFDLEFGIVAMRTRAGSGEVRGGGNGGKELNVENGFVSSMERCLICGHGMVWRDLRIAECTEGHRFSRCVLTFLPITDPKLTRECVVCARTVLGGYVQGEEGMQGLAKAVFGGWEACLLCGGRYWAEMS</sequence>
<comment type="caution">
    <text evidence="3">The sequence shown here is derived from an EMBL/GenBank/DDBJ whole genome shotgun (WGS) entry which is preliminary data.</text>
</comment>
<organism evidence="3 4">
    <name type="scientific">Sphaerosporella brunnea</name>
    <dbReference type="NCBI Taxonomy" id="1250544"/>
    <lineage>
        <taxon>Eukaryota</taxon>
        <taxon>Fungi</taxon>
        <taxon>Dikarya</taxon>
        <taxon>Ascomycota</taxon>
        <taxon>Pezizomycotina</taxon>
        <taxon>Pezizomycetes</taxon>
        <taxon>Pezizales</taxon>
        <taxon>Pyronemataceae</taxon>
        <taxon>Sphaerosporella</taxon>
    </lineage>
</organism>
<dbReference type="GO" id="GO:0000127">
    <property type="term" value="C:transcription factor TFIIIC complex"/>
    <property type="evidence" value="ECO:0007669"/>
    <property type="project" value="InterPro"/>
</dbReference>
<dbReference type="EMBL" id="VXIS01000005">
    <property type="protein sequence ID" value="KAA8914510.1"/>
    <property type="molecule type" value="Genomic_DNA"/>
</dbReference>
<dbReference type="PANTHER" id="PTHR15496">
    <property type="entry name" value="GENERAL TRANSCRIPTION FACTOR 3C POLYPEPTIDE 4 FAMILY"/>
    <property type="match status" value="1"/>
</dbReference>
<dbReference type="GO" id="GO:0006384">
    <property type="term" value="P:transcription initiation at RNA polymerase III promoter"/>
    <property type="evidence" value="ECO:0007669"/>
    <property type="project" value="InterPro"/>
</dbReference>
<keyword evidence="4" id="KW-1185">Reference proteome</keyword>
<evidence type="ECO:0000259" key="1">
    <source>
        <dbReference type="Pfam" id="PF12657"/>
    </source>
</evidence>
<dbReference type="InParanoid" id="A0A5J5FA73"/>
<feature type="domain" description="Transcription factor IIIC putative zinc-finger" evidence="2">
    <location>
        <begin position="684"/>
        <end position="767"/>
    </location>
</feature>
<dbReference type="Pfam" id="PF12657">
    <property type="entry name" value="TFIIIC_delta"/>
    <property type="match status" value="1"/>
</dbReference>
<dbReference type="PANTHER" id="PTHR15496:SF2">
    <property type="entry name" value="GENERAL TRANSCRIPTION FACTOR 3C POLYPEPTIDE 4"/>
    <property type="match status" value="1"/>
</dbReference>
<feature type="domain" description="Transcription factor IIIC 90kDa subunit N-terminal" evidence="1">
    <location>
        <begin position="55"/>
        <end position="461"/>
    </location>
</feature>
<dbReference type="AlphaFoldDB" id="A0A5J5FA73"/>